<reference evidence="1" key="1">
    <citation type="journal article" date="2022" name="bioRxiv">
        <title>Population genetic analysis of Ophidiomyces ophidiicola, the causative agent of snake fungal disease, indicates recent introductions to the USA.</title>
        <authorList>
            <person name="Ladner J.T."/>
            <person name="Palmer J.M."/>
            <person name="Ettinger C.L."/>
            <person name="Stajich J.E."/>
            <person name="Farrell T.M."/>
            <person name="Glorioso B.M."/>
            <person name="Lawson B."/>
            <person name="Price S.J."/>
            <person name="Stengle A.G."/>
            <person name="Grear D.A."/>
            <person name="Lorch J.M."/>
        </authorList>
    </citation>
    <scope>NUCLEOTIDE SEQUENCE</scope>
    <source>
        <strain evidence="1">NWHC 24266-5</strain>
    </source>
</reference>
<accession>A0ACB8UXK0</accession>
<gene>
    <name evidence="1" type="ORF">LOY88_003066</name>
</gene>
<dbReference type="EMBL" id="JALBCA010000038">
    <property type="protein sequence ID" value="KAI2387576.1"/>
    <property type="molecule type" value="Genomic_DNA"/>
</dbReference>
<evidence type="ECO:0000313" key="1">
    <source>
        <dbReference type="EMBL" id="KAI2387576.1"/>
    </source>
</evidence>
<comment type="caution">
    <text evidence="1">The sequence shown here is derived from an EMBL/GenBank/DDBJ whole genome shotgun (WGS) entry which is preliminary data.</text>
</comment>
<sequence length="63" mass="6960">MEGDYHVGRGGHGNVSHEADRKAEDAKNSESKRPKETTVYDGSNKDGDEGLADRLKNKIFGRK</sequence>
<name>A0ACB8UXK0_9EURO</name>
<protein>
    <submittedName>
        <fullName evidence="1">Uncharacterized protein</fullName>
    </submittedName>
</protein>
<organism evidence="1">
    <name type="scientific">Ophidiomyces ophidiicola</name>
    <dbReference type="NCBI Taxonomy" id="1387563"/>
    <lineage>
        <taxon>Eukaryota</taxon>
        <taxon>Fungi</taxon>
        <taxon>Dikarya</taxon>
        <taxon>Ascomycota</taxon>
        <taxon>Pezizomycotina</taxon>
        <taxon>Eurotiomycetes</taxon>
        <taxon>Eurotiomycetidae</taxon>
        <taxon>Onygenales</taxon>
        <taxon>Onygenaceae</taxon>
        <taxon>Ophidiomyces</taxon>
    </lineage>
</organism>
<proteinExistence type="predicted"/>